<proteinExistence type="predicted"/>
<dbReference type="CDD" id="cd04186">
    <property type="entry name" value="GT_2_like_c"/>
    <property type="match status" value="1"/>
</dbReference>
<keyword evidence="1" id="KW-0472">Membrane</keyword>
<dbReference type="Pfam" id="PF00535">
    <property type="entry name" value="Glycos_transf_2"/>
    <property type="match status" value="1"/>
</dbReference>
<dbReference type="EMBL" id="OJIN01000182">
    <property type="protein sequence ID" value="SPD75003.1"/>
    <property type="molecule type" value="Genomic_DNA"/>
</dbReference>
<keyword evidence="1" id="KW-1133">Transmembrane helix</keyword>
<keyword evidence="1" id="KW-0812">Transmembrane</keyword>
<keyword evidence="3" id="KW-0808">Transferase</keyword>
<dbReference type="PANTHER" id="PTHR43179">
    <property type="entry name" value="RHAMNOSYLTRANSFERASE WBBL"/>
    <property type="match status" value="1"/>
</dbReference>
<evidence type="ECO:0000256" key="1">
    <source>
        <dbReference type="SAM" id="Phobius"/>
    </source>
</evidence>
<evidence type="ECO:0000259" key="2">
    <source>
        <dbReference type="Pfam" id="PF00535"/>
    </source>
</evidence>
<dbReference type="InterPro" id="IPR001173">
    <property type="entry name" value="Glyco_trans_2-like"/>
</dbReference>
<accession>A0A445MZZ3</accession>
<dbReference type="Gene3D" id="3.90.550.10">
    <property type="entry name" value="Spore Coat Polysaccharide Biosynthesis Protein SpsA, Chain A"/>
    <property type="match status" value="1"/>
</dbReference>
<dbReference type="InterPro" id="IPR029044">
    <property type="entry name" value="Nucleotide-diphossugar_trans"/>
</dbReference>
<dbReference type="SUPFAM" id="SSF53448">
    <property type="entry name" value="Nucleotide-diphospho-sugar transferases"/>
    <property type="match status" value="1"/>
</dbReference>
<dbReference type="GO" id="GO:0016740">
    <property type="term" value="F:transferase activity"/>
    <property type="evidence" value="ECO:0007669"/>
    <property type="project" value="UniProtKB-KW"/>
</dbReference>
<gene>
    <name evidence="3" type="ORF">PITCH_A400038</name>
</gene>
<feature type="transmembrane region" description="Helical" evidence="1">
    <location>
        <begin position="274"/>
        <end position="296"/>
    </location>
</feature>
<protein>
    <submittedName>
        <fullName evidence="3">Putative Glycosyl transferase family 2</fullName>
    </submittedName>
</protein>
<dbReference type="AlphaFoldDB" id="A0A445MZZ3"/>
<name>A0A445MZZ3_9BACT</name>
<sequence length="317" mass="37283">MVKSGESLILSVCIVNWNTNFRLQKCLEMVYSNIGIEDFEVFIVDNNSSDDSLTRIPKNLRNLRIICNSDNRGFSKANNQMLRLAKGKYALLLNPDAYILPDAIPSLITFMERHPNVGACGPKLLNLDLSFQRSFFEFPTLYNEVKSHLVYNFPPFSRYLRGLDTSQTIISMQKTISEPVGVDAIPGACFLVRRKTYEEVGLMEEDYFLYSEENDWCWRMMKDEWQVFYFPESQVIHEGGESSKNSTKSVLTHSFYSSRYKFFKKHKRKYEYMILKMMNIFFFSWLLIITTTMMILNKYDRKLITENINSHLRLLMF</sequence>
<evidence type="ECO:0000313" key="3">
    <source>
        <dbReference type="EMBL" id="SPD75003.1"/>
    </source>
</evidence>
<organism evidence="3">
    <name type="scientific">uncultured Desulfobacterium sp</name>
    <dbReference type="NCBI Taxonomy" id="201089"/>
    <lineage>
        <taxon>Bacteria</taxon>
        <taxon>Pseudomonadati</taxon>
        <taxon>Thermodesulfobacteriota</taxon>
        <taxon>Desulfobacteria</taxon>
        <taxon>Desulfobacterales</taxon>
        <taxon>Desulfobacteriaceae</taxon>
        <taxon>Desulfobacterium</taxon>
        <taxon>environmental samples</taxon>
    </lineage>
</organism>
<dbReference type="PANTHER" id="PTHR43179:SF7">
    <property type="entry name" value="RHAMNOSYLTRANSFERASE WBBL"/>
    <property type="match status" value="1"/>
</dbReference>
<feature type="domain" description="Glycosyltransferase 2-like" evidence="2">
    <location>
        <begin position="11"/>
        <end position="123"/>
    </location>
</feature>
<reference evidence="3" key="1">
    <citation type="submission" date="2018-01" db="EMBL/GenBank/DDBJ databases">
        <authorList>
            <person name="Regsiter A."/>
            <person name="William W."/>
        </authorList>
    </citation>
    <scope>NUCLEOTIDE SEQUENCE</scope>
    <source>
        <strain evidence="3">TRIP AH-1</strain>
    </source>
</reference>